<dbReference type="NCBIfam" id="TIGR00751">
    <property type="entry name" value="menA"/>
    <property type="match status" value="1"/>
</dbReference>
<comment type="function">
    <text evidence="8">Conversion of 1,4-dihydroxy-2-naphthoate (DHNA) to demethylmenaquinone (DMK).</text>
</comment>
<dbReference type="EC" id="2.5.1.74" evidence="8 9"/>
<comment type="pathway">
    <text evidence="8">Quinol/quinone metabolism; menaquinone biosynthesis; menaquinol from 1,4-dihydroxy-2-naphthoate: step 1/2.</text>
</comment>
<protein>
    <recommendedName>
        <fullName evidence="8 9">1,4-dihydroxy-2-naphthoate octaprenyltransferase</fullName>
        <shortName evidence="8">DHNA-octaprenyltransferase</shortName>
        <ecNumber evidence="8 9">2.5.1.74</ecNumber>
    </recommendedName>
</protein>
<evidence type="ECO:0000256" key="1">
    <source>
        <dbReference type="ARBA" id="ARBA00004141"/>
    </source>
</evidence>
<name>A0A6S6NWH5_9MYCO</name>
<dbReference type="GO" id="GO:0005886">
    <property type="term" value="C:plasma membrane"/>
    <property type="evidence" value="ECO:0007669"/>
    <property type="project" value="UniProtKB-SubCell"/>
</dbReference>
<keyword evidence="7 8" id="KW-0472">Membrane</keyword>
<dbReference type="Gene3D" id="1.10.357.140">
    <property type="entry name" value="UbiA prenyltransferase"/>
    <property type="match status" value="1"/>
</dbReference>
<dbReference type="GO" id="GO:0009234">
    <property type="term" value="P:menaquinone biosynthetic process"/>
    <property type="evidence" value="ECO:0007669"/>
    <property type="project" value="UniProtKB-UniRule"/>
</dbReference>
<reference evidence="10 11" key="1">
    <citation type="submission" date="2020-07" db="EMBL/GenBank/DDBJ databases">
        <title>Complete genome sequence of Mycolicibacterium litorale like strain isolated from cardiac implantable electronic device infection.</title>
        <authorList>
            <person name="Fukano H."/>
            <person name="Miyama H."/>
            <person name="Hoshino Y."/>
        </authorList>
    </citation>
    <scope>NUCLEOTIDE SEQUENCE [LARGE SCALE GENOMIC DNA]</scope>
    <source>
        <strain evidence="10 11">NIIDNTM18</strain>
    </source>
</reference>
<keyword evidence="6 8" id="KW-1133">Transmembrane helix</keyword>
<evidence type="ECO:0000256" key="7">
    <source>
        <dbReference type="ARBA" id="ARBA00023136"/>
    </source>
</evidence>
<evidence type="ECO:0000256" key="2">
    <source>
        <dbReference type="ARBA" id="ARBA00022428"/>
    </source>
</evidence>
<evidence type="ECO:0000256" key="6">
    <source>
        <dbReference type="ARBA" id="ARBA00022989"/>
    </source>
</evidence>
<keyword evidence="4 8" id="KW-0808">Transferase</keyword>
<accession>A0A6S6NWH5</accession>
<dbReference type="EMBL" id="AP023287">
    <property type="protein sequence ID" value="BCI51493.1"/>
    <property type="molecule type" value="Genomic_DNA"/>
</dbReference>
<dbReference type="Proteomes" id="UP000515734">
    <property type="component" value="Chromosome"/>
</dbReference>
<dbReference type="GO" id="GO:0042371">
    <property type="term" value="P:vitamin K biosynthetic process"/>
    <property type="evidence" value="ECO:0007669"/>
    <property type="project" value="TreeGrafter"/>
</dbReference>
<keyword evidence="3 8" id="KW-1003">Cell membrane</keyword>
<evidence type="ECO:0000256" key="4">
    <source>
        <dbReference type="ARBA" id="ARBA00022679"/>
    </source>
</evidence>
<keyword evidence="2 8" id="KW-0474">Menaquinone biosynthesis</keyword>
<evidence type="ECO:0000256" key="3">
    <source>
        <dbReference type="ARBA" id="ARBA00022475"/>
    </source>
</evidence>
<dbReference type="PANTHER" id="PTHR13929:SF0">
    <property type="entry name" value="UBIA PRENYLTRANSFERASE DOMAIN-CONTAINING PROTEIN 1"/>
    <property type="match status" value="1"/>
</dbReference>
<comment type="similarity">
    <text evidence="8">Belongs to the MenA family. Type 1 subfamily.</text>
</comment>
<dbReference type="InterPro" id="IPR026046">
    <property type="entry name" value="UBIAD1"/>
</dbReference>
<evidence type="ECO:0000256" key="5">
    <source>
        <dbReference type="ARBA" id="ARBA00022692"/>
    </source>
</evidence>
<comment type="subcellular location">
    <subcellularLocation>
        <location evidence="8">Cell membrane</location>
        <topology evidence="8">Multi-pass membrane protein</topology>
    </subcellularLocation>
    <subcellularLocation>
        <location evidence="1">Membrane</location>
        <topology evidence="1">Multi-pass membrane protein</topology>
    </subcellularLocation>
</comment>
<dbReference type="InterPro" id="IPR044878">
    <property type="entry name" value="UbiA_sf"/>
</dbReference>
<dbReference type="InterPro" id="IPR004657">
    <property type="entry name" value="MenA"/>
</dbReference>
<feature type="transmembrane region" description="Helical" evidence="8">
    <location>
        <begin position="239"/>
        <end position="271"/>
    </location>
</feature>
<feature type="transmembrane region" description="Helical" evidence="8">
    <location>
        <begin position="160"/>
        <end position="180"/>
    </location>
</feature>
<organism evidence="10 11">
    <name type="scientific">Mycolicibacterium litorale</name>
    <dbReference type="NCBI Taxonomy" id="758802"/>
    <lineage>
        <taxon>Bacteria</taxon>
        <taxon>Bacillati</taxon>
        <taxon>Actinomycetota</taxon>
        <taxon>Actinomycetes</taxon>
        <taxon>Mycobacteriales</taxon>
        <taxon>Mycobacteriaceae</taxon>
        <taxon>Mycolicibacterium</taxon>
    </lineage>
</organism>
<dbReference type="HAMAP" id="MF_01937">
    <property type="entry name" value="MenA_1"/>
    <property type="match status" value="1"/>
</dbReference>
<keyword evidence="5 8" id="KW-0812">Transmembrane</keyword>
<dbReference type="CDD" id="cd13962">
    <property type="entry name" value="PT_UbiA_UBIAD1"/>
    <property type="match status" value="1"/>
</dbReference>
<feature type="transmembrane region" description="Helical" evidence="8">
    <location>
        <begin position="291"/>
        <end position="312"/>
    </location>
</feature>
<evidence type="ECO:0000313" key="11">
    <source>
        <dbReference type="Proteomes" id="UP000515734"/>
    </source>
</evidence>
<evidence type="ECO:0000313" key="10">
    <source>
        <dbReference type="EMBL" id="BCI51493.1"/>
    </source>
</evidence>
<gene>
    <name evidence="8 10" type="primary">menA</name>
    <name evidence="10" type="ORF">NIIDNTM18_07710</name>
</gene>
<feature type="transmembrane region" description="Helical" evidence="8">
    <location>
        <begin position="192"/>
        <end position="211"/>
    </location>
</feature>
<evidence type="ECO:0000256" key="8">
    <source>
        <dbReference type="HAMAP-Rule" id="MF_01937"/>
    </source>
</evidence>
<dbReference type="UniPathway" id="UPA00079">
    <property type="reaction ID" value="UER00168"/>
</dbReference>
<dbReference type="AlphaFoldDB" id="A0A6S6NWH5"/>
<feature type="transmembrane region" description="Helical" evidence="8">
    <location>
        <begin position="112"/>
        <end position="130"/>
    </location>
</feature>
<evidence type="ECO:0000256" key="9">
    <source>
        <dbReference type="NCBIfam" id="TIGR00751"/>
    </source>
</evidence>
<dbReference type="Pfam" id="PF01040">
    <property type="entry name" value="UbiA"/>
    <property type="match status" value="1"/>
</dbReference>
<dbReference type="InterPro" id="IPR000537">
    <property type="entry name" value="UbiA_prenyltransferase"/>
</dbReference>
<proteinExistence type="inferred from homology"/>
<sequence length="313" mass="32321">MSAIPRPAGVTEGVTRPGRATIARVASFAEWVEGARPRTLPNAVSPVIAGTGAAAWLDGVVWWKALLAFVVAVALIIGVNYANDYSDGIRGTDDVRSGPLRLVGSRLASPRAVLTAAVVSLAVGAVAGLVLAVASAPWLIAVGAVCIAGAWLYTGGSKPYGYIGLGEIAVFVFFGLIAVLGTQYTQAMRVDWVGLALAVAMGALSSAVLVANNLRDIPTDRESGKITLAVRLGDARTRLLYQVLMLTAFTLTLVLMLATPWCAVGLIALPLAVRAARPVRGGLGGKDLIPVLRDTGLTMLVWAVAVALALAFG</sequence>
<dbReference type="NCBIfam" id="NF004751">
    <property type="entry name" value="PRK06080.1-3"/>
    <property type="match status" value="1"/>
</dbReference>
<dbReference type="GO" id="GO:0046428">
    <property type="term" value="F:1,4-dihydroxy-2-naphthoate polyprenyltransferase activity"/>
    <property type="evidence" value="ECO:0007669"/>
    <property type="project" value="UniProtKB-UniRule"/>
</dbReference>
<comment type="catalytic activity">
    <reaction evidence="8">
        <text>an all-trans-polyprenyl diphosphate + 1,4-dihydroxy-2-naphthoate + H(+) = a 2-demethylmenaquinol + CO2 + diphosphate</text>
        <dbReference type="Rhea" id="RHEA:26478"/>
        <dbReference type="Rhea" id="RHEA-COMP:9563"/>
        <dbReference type="Rhea" id="RHEA-COMP:9564"/>
        <dbReference type="ChEBI" id="CHEBI:11173"/>
        <dbReference type="ChEBI" id="CHEBI:15378"/>
        <dbReference type="ChEBI" id="CHEBI:16526"/>
        <dbReference type="ChEBI" id="CHEBI:33019"/>
        <dbReference type="ChEBI" id="CHEBI:55437"/>
        <dbReference type="ChEBI" id="CHEBI:58914"/>
        <dbReference type="EC" id="2.5.1.74"/>
    </reaction>
</comment>
<dbReference type="PIRSF" id="PIRSF005355">
    <property type="entry name" value="UBIAD1"/>
    <property type="match status" value="1"/>
</dbReference>
<dbReference type="PANTHER" id="PTHR13929">
    <property type="entry name" value="1,4-DIHYDROXY-2-NAPHTHOATE OCTAPRENYLTRANSFERASE"/>
    <property type="match status" value="1"/>
</dbReference>
<feature type="transmembrane region" description="Helical" evidence="8">
    <location>
        <begin position="136"/>
        <end position="153"/>
    </location>
</feature>
<feature type="transmembrane region" description="Helical" evidence="8">
    <location>
        <begin position="61"/>
        <end position="82"/>
    </location>
</feature>